<gene>
    <name evidence="1" type="ORF">DSO57_1039407</name>
</gene>
<accession>A0ACC2RPB9</accession>
<evidence type="ECO:0000313" key="1">
    <source>
        <dbReference type="EMBL" id="KAJ9051905.1"/>
    </source>
</evidence>
<sequence length="146" mass="15815">MPQSENAALRAQIADLTKQLTLFLSRGTSVLSLPSLSLPPRSLPQAPVPAPRLLSLVQQRPPLLRTMPHLKPKLPTNAPVSPMPRNLSHPSLTPQPRASERNKRTPRPHHSSQVNSLPPTASSLSMLAASCVSQSVRLSKTLRLGL</sequence>
<reference evidence="1" key="1">
    <citation type="submission" date="2022-04" db="EMBL/GenBank/DDBJ databases">
        <title>Genome of the entomopathogenic fungus Entomophthora muscae.</title>
        <authorList>
            <person name="Elya C."/>
            <person name="Lovett B.R."/>
            <person name="Lee E."/>
            <person name="Macias A.M."/>
            <person name="Hajek A.E."/>
            <person name="De Bivort B.L."/>
            <person name="Kasson M.T."/>
            <person name="De Fine Licht H.H."/>
            <person name="Stajich J.E."/>
        </authorList>
    </citation>
    <scope>NUCLEOTIDE SEQUENCE</scope>
    <source>
        <strain evidence="1">Berkeley</strain>
    </source>
</reference>
<organism evidence="1 2">
    <name type="scientific">Entomophthora muscae</name>
    <dbReference type="NCBI Taxonomy" id="34485"/>
    <lineage>
        <taxon>Eukaryota</taxon>
        <taxon>Fungi</taxon>
        <taxon>Fungi incertae sedis</taxon>
        <taxon>Zoopagomycota</taxon>
        <taxon>Entomophthoromycotina</taxon>
        <taxon>Entomophthoromycetes</taxon>
        <taxon>Entomophthorales</taxon>
        <taxon>Entomophthoraceae</taxon>
        <taxon>Entomophthora</taxon>
    </lineage>
</organism>
<dbReference type="Proteomes" id="UP001165960">
    <property type="component" value="Unassembled WGS sequence"/>
</dbReference>
<proteinExistence type="predicted"/>
<keyword evidence="2" id="KW-1185">Reference proteome</keyword>
<name>A0ACC2RPB9_9FUNG</name>
<dbReference type="EMBL" id="QTSX02007043">
    <property type="protein sequence ID" value="KAJ9051905.1"/>
    <property type="molecule type" value="Genomic_DNA"/>
</dbReference>
<protein>
    <submittedName>
        <fullName evidence="1">Uncharacterized protein</fullName>
    </submittedName>
</protein>
<comment type="caution">
    <text evidence="1">The sequence shown here is derived from an EMBL/GenBank/DDBJ whole genome shotgun (WGS) entry which is preliminary data.</text>
</comment>
<evidence type="ECO:0000313" key="2">
    <source>
        <dbReference type="Proteomes" id="UP001165960"/>
    </source>
</evidence>